<evidence type="ECO:0000313" key="2">
    <source>
        <dbReference type="EMBL" id="ROT76140.1"/>
    </source>
</evidence>
<proteinExistence type="predicted"/>
<dbReference type="PROSITE" id="PS50041">
    <property type="entry name" value="C_TYPE_LECTIN_2"/>
    <property type="match status" value="1"/>
</dbReference>
<dbReference type="PANTHER" id="PTHR45710:SF26">
    <property type="entry name" value="RH26557P"/>
    <property type="match status" value="1"/>
</dbReference>
<evidence type="ECO:0000313" key="3">
    <source>
        <dbReference type="Proteomes" id="UP000283509"/>
    </source>
</evidence>
<dbReference type="InterPro" id="IPR050828">
    <property type="entry name" value="C-type_lectin/matrix_domain"/>
</dbReference>
<evidence type="ECO:0000259" key="1">
    <source>
        <dbReference type="PROSITE" id="PS50041"/>
    </source>
</evidence>
<dbReference type="SUPFAM" id="SSF56436">
    <property type="entry name" value="C-type lectin-like"/>
    <property type="match status" value="1"/>
</dbReference>
<accession>A0A423TI52</accession>
<dbReference type="InterPro" id="IPR016186">
    <property type="entry name" value="C-type_lectin-like/link_sf"/>
</dbReference>
<dbReference type="InterPro" id="IPR001304">
    <property type="entry name" value="C-type_lectin-like"/>
</dbReference>
<dbReference type="EMBL" id="QCYY01001689">
    <property type="protein sequence ID" value="ROT76140.1"/>
    <property type="molecule type" value="Genomic_DNA"/>
</dbReference>
<reference evidence="2 3" key="2">
    <citation type="submission" date="2019-01" db="EMBL/GenBank/DDBJ databases">
        <title>The decoding of complex shrimp genome reveals the adaptation for benthos swimmer, frequently molting mechanism and breeding impact on genome.</title>
        <authorList>
            <person name="Sun Y."/>
            <person name="Gao Y."/>
            <person name="Yu Y."/>
        </authorList>
    </citation>
    <scope>NUCLEOTIDE SEQUENCE [LARGE SCALE GENOMIC DNA]</scope>
    <source>
        <tissue evidence="2">Muscle</tissue>
    </source>
</reference>
<sequence>MPYQAVGGRCLLLDTLDVGTWHDTRNFCHGYQGELAQIDSADLLTAVVDFIHSQGLTGSDFWIGANNEAEEGVWQWPDGSGVHMGTPFWGYWTSPPRSQPTARAPNTPACSRSISITSMIATSVNFLLCVNIGNR</sequence>
<keyword evidence="3" id="KW-1185">Reference proteome</keyword>
<dbReference type="Gene3D" id="3.10.100.10">
    <property type="entry name" value="Mannose-Binding Protein A, subunit A"/>
    <property type="match status" value="1"/>
</dbReference>
<gene>
    <name evidence="2" type="ORF">C7M84_005282</name>
</gene>
<name>A0A423TI52_PENVA</name>
<dbReference type="OrthoDB" id="6344129at2759"/>
<dbReference type="Proteomes" id="UP000283509">
    <property type="component" value="Unassembled WGS sequence"/>
</dbReference>
<dbReference type="SMART" id="SM00034">
    <property type="entry name" value="CLECT"/>
    <property type="match status" value="1"/>
</dbReference>
<dbReference type="AlphaFoldDB" id="A0A423TI52"/>
<comment type="caution">
    <text evidence="2">The sequence shown here is derived from an EMBL/GenBank/DDBJ whole genome shotgun (WGS) entry which is preliminary data.</text>
</comment>
<dbReference type="CDD" id="cd00037">
    <property type="entry name" value="CLECT"/>
    <property type="match status" value="1"/>
</dbReference>
<dbReference type="Pfam" id="PF00059">
    <property type="entry name" value="Lectin_C"/>
    <property type="match status" value="1"/>
</dbReference>
<feature type="domain" description="C-type lectin" evidence="1">
    <location>
        <begin position="6"/>
        <end position="110"/>
    </location>
</feature>
<dbReference type="PANTHER" id="PTHR45710">
    <property type="entry name" value="C-TYPE LECTIN DOMAIN-CONTAINING PROTEIN 180"/>
    <property type="match status" value="1"/>
</dbReference>
<dbReference type="InterPro" id="IPR016187">
    <property type="entry name" value="CTDL_fold"/>
</dbReference>
<organism evidence="2 3">
    <name type="scientific">Penaeus vannamei</name>
    <name type="common">Whiteleg shrimp</name>
    <name type="synonym">Litopenaeus vannamei</name>
    <dbReference type="NCBI Taxonomy" id="6689"/>
    <lineage>
        <taxon>Eukaryota</taxon>
        <taxon>Metazoa</taxon>
        <taxon>Ecdysozoa</taxon>
        <taxon>Arthropoda</taxon>
        <taxon>Crustacea</taxon>
        <taxon>Multicrustacea</taxon>
        <taxon>Malacostraca</taxon>
        <taxon>Eumalacostraca</taxon>
        <taxon>Eucarida</taxon>
        <taxon>Decapoda</taxon>
        <taxon>Dendrobranchiata</taxon>
        <taxon>Penaeoidea</taxon>
        <taxon>Penaeidae</taxon>
        <taxon>Penaeus</taxon>
    </lineage>
</organism>
<reference evidence="2 3" key="1">
    <citation type="submission" date="2018-04" db="EMBL/GenBank/DDBJ databases">
        <authorList>
            <person name="Zhang X."/>
            <person name="Yuan J."/>
            <person name="Li F."/>
            <person name="Xiang J."/>
        </authorList>
    </citation>
    <scope>NUCLEOTIDE SEQUENCE [LARGE SCALE GENOMIC DNA]</scope>
    <source>
        <tissue evidence="2">Muscle</tissue>
    </source>
</reference>
<protein>
    <submittedName>
        <fullName evidence="2">Lectin B isoform 1</fullName>
    </submittedName>
</protein>